<keyword evidence="3" id="KW-1133">Transmembrane helix</keyword>
<dbReference type="eggNOG" id="ENOG502ZEEP">
    <property type="taxonomic scope" value="Bacteria"/>
</dbReference>
<dbReference type="Proteomes" id="UP000018482">
    <property type="component" value="Unassembled WGS sequence"/>
</dbReference>
<evidence type="ECO:0000256" key="3">
    <source>
        <dbReference type="SAM" id="Phobius"/>
    </source>
</evidence>
<proteinExistence type="predicted"/>
<accession>V6Z1Q2</accession>
<keyword evidence="3" id="KW-0472">Membrane</keyword>
<feature type="transmembrane region" description="Helical" evidence="3">
    <location>
        <begin position="116"/>
        <end position="135"/>
    </location>
</feature>
<reference evidence="4 5" key="1">
    <citation type="submission" date="2013-05" db="EMBL/GenBank/DDBJ databases">
        <authorList>
            <person name="Richards V.P."/>
            <person name="Durkin S.A.S."/>
            <person name="Kim M."/>
            <person name="Pavinski Bitar P.D."/>
            <person name="Stanhope M.J."/>
            <person name="Town C.D."/>
            <person name="Venter J.C."/>
        </authorList>
    </citation>
    <scope>NUCLEOTIDE SEQUENCE [LARGE SCALE GENOMIC DNA]</scope>
    <source>
        <strain evidence="4 5">LMG 14747</strain>
    </source>
</reference>
<evidence type="ECO:0000313" key="5">
    <source>
        <dbReference type="Proteomes" id="UP000018482"/>
    </source>
</evidence>
<dbReference type="AlphaFoldDB" id="V6Z1Q2"/>
<organism evidence="4 5">
    <name type="scientific">Streptococcus agalactiae LMG 14747</name>
    <dbReference type="NCBI Taxonomy" id="1154860"/>
    <lineage>
        <taxon>Bacteria</taxon>
        <taxon>Bacillati</taxon>
        <taxon>Bacillota</taxon>
        <taxon>Bacilli</taxon>
        <taxon>Lactobacillales</taxon>
        <taxon>Streptococcaceae</taxon>
        <taxon>Streptococcus</taxon>
    </lineage>
</organism>
<dbReference type="EMBL" id="ANQC01000092">
    <property type="protein sequence ID" value="ESV54850.1"/>
    <property type="molecule type" value="Genomic_DNA"/>
</dbReference>
<comment type="caution">
    <text evidence="4">The sequence shown here is derived from an EMBL/GenBank/DDBJ whole genome shotgun (WGS) entry which is preliminary data.</text>
</comment>
<sequence length="264" mass="30414">MFVVTKEDFSTSFVARDDLFQFLEKENIKMVSLGQTLTYHLSHVTEDGELLQQKAIKLPLEESIDSYLMGFGQKKRSLSFKQSKSSSEETKTTERYAETASESSVQKQTRSNGHKMIFIMLSLLILVLGISYWHYQILTSVQKEKAGMKQELQQVIKEQESLKQIPKMDVFCRYFLPHYYSAQEDQLKDFIGTATDITPQEGQLQSVIFEEGKVTSKGYDMTYVIGLKTDQGHTKKRLTLHIKPEKEALYGYLVMKTPVETIYP</sequence>
<dbReference type="Gene3D" id="3.10.450.540">
    <property type="match status" value="1"/>
</dbReference>
<name>V6Z1Q2_STRAG</name>
<gene>
    <name evidence="4" type="ORF">SAG0136_06315</name>
</gene>
<feature type="compositionally biased region" description="Basic and acidic residues" evidence="2">
    <location>
        <begin position="86"/>
        <end position="97"/>
    </location>
</feature>
<feature type="region of interest" description="Disordered" evidence="2">
    <location>
        <begin position="82"/>
        <end position="107"/>
    </location>
</feature>
<keyword evidence="3" id="KW-0812">Transmembrane</keyword>
<protein>
    <submittedName>
        <fullName evidence="4">Uncharacterized protein</fullName>
    </submittedName>
</protein>
<evidence type="ECO:0000256" key="2">
    <source>
        <dbReference type="SAM" id="MobiDB-lite"/>
    </source>
</evidence>
<keyword evidence="1" id="KW-0175">Coiled coil</keyword>
<dbReference type="CDD" id="cd16427">
    <property type="entry name" value="TraM-like"/>
    <property type="match status" value="1"/>
</dbReference>
<evidence type="ECO:0000256" key="1">
    <source>
        <dbReference type="SAM" id="Coils"/>
    </source>
</evidence>
<evidence type="ECO:0000313" key="4">
    <source>
        <dbReference type="EMBL" id="ESV54850.1"/>
    </source>
</evidence>
<feature type="coiled-coil region" evidence="1">
    <location>
        <begin position="138"/>
        <end position="165"/>
    </location>
</feature>